<dbReference type="InterPro" id="IPR000515">
    <property type="entry name" value="MetI-like"/>
</dbReference>
<dbReference type="CDD" id="cd06261">
    <property type="entry name" value="TM_PBP2"/>
    <property type="match status" value="1"/>
</dbReference>
<dbReference type="InterPro" id="IPR050366">
    <property type="entry name" value="BP-dependent_transpt_permease"/>
</dbReference>
<evidence type="ECO:0000256" key="4">
    <source>
        <dbReference type="ARBA" id="ARBA00022692"/>
    </source>
</evidence>
<name>A0ABN6SR98_9CREN</name>
<evidence type="ECO:0000313" key="10">
    <source>
        <dbReference type="Proteomes" id="UP001060771"/>
    </source>
</evidence>
<dbReference type="PANTHER" id="PTHR43386">
    <property type="entry name" value="OLIGOPEPTIDE TRANSPORT SYSTEM PERMEASE PROTEIN APPC"/>
    <property type="match status" value="1"/>
</dbReference>
<evidence type="ECO:0000313" key="9">
    <source>
        <dbReference type="EMBL" id="BDR91507.1"/>
    </source>
</evidence>
<reference evidence="10" key="1">
    <citation type="submission" date="2022-09" db="EMBL/GenBank/DDBJ databases">
        <title>Complete genome sequence of Vulcanisaeta souniana.</title>
        <authorList>
            <person name="Kato S."/>
            <person name="Itoh T."/>
            <person name="Ohkuma M."/>
        </authorList>
    </citation>
    <scope>NUCLEOTIDE SEQUENCE [LARGE SCALE GENOMIC DNA]</scope>
    <source>
        <strain evidence="10">JCM 11219</strain>
    </source>
</reference>
<comment type="similarity">
    <text evidence="7">Belongs to the binding-protein-dependent transport system permease family.</text>
</comment>
<feature type="transmembrane region" description="Helical" evidence="7">
    <location>
        <begin position="144"/>
        <end position="162"/>
    </location>
</feature>
<dbReference type="PANTHER" id="PTHR43386:SF1">
    <property type="entry name" value="D,D-DIPEPTIDE TRANSPORT SYSTEM PERMEASE PROTEIN DDPC-RELATED"/>
    <property type="match status" value="1"/>
</dbReference>
<dbReference type="Gene3D" id="1.10.3720.10">
    <property type="entry name" value="MetI-like"/>
    <property type="match status" value="1"/>
</dbReference>
<feature type="transmembrane region" description="Helical" evidence="7">
    <location>
        <begin position="168"/>
        <end position="187"/>
    </location>
</feature>
<feature type="transmembrane region" description="Helical" evidence="7">
    <location>
        <begin position="109"/>
        <end position="132"/>
    </location>
</feature>
<organism evidence="9 10">
    <name type="scientific">Vulcanisaeta souniana JCM 11219</name>
    <dbReference type="NCBI Taxonomy" id="1293586"/>
    <lineage>
        <taxon>Archaea</taxon>
        <taxon>Thermoproteota</taxon>
        <taxon>Thermoprotei</taxon>
        <taxon>Thermoproteales</taxon>
        <taxon>Thermoproteaceae</taxon>
        <taxon>Vulcanisaeta</taxon>
    </lineage>
</organism>
<dbReference type="GeneID" id="76206155"/>
<proteinExistence type="inferred from homology"/>
<feature type="domain" description="ABC transmembrane type-1" evidence="8">
    <location>
        <begin position="109"/>
        <end position="295"/>
    </location>
</feature>
<keyword evidence="5 7" id="KW-1133">Transmembrane helix</keyword>
<protein>
    <submittedName>
        <fullName evidence="9">Peptide transporter permease</fullName>
    </submittedName>
</protein>
<dbReference type="PROSITE" id="PS50928">
    <property type="entry name" value="ABC_TM1"/>
    <property type="match status" value="1"/>
</dbReference>
<dbReference type="RefSeq" id="WP_229709742.1">
    <property type="nucleotide sequence ID" value="NZ_AP026830.1"/>
</dbReference>
<feature type="transmembrane region" description="Helical" evidence="7">
    <location>
        <begin position="21"/>
        <end position="45"/>
    </location>
</feature>
<dbReference type="Pfam" id="PF00528">
    <property type="entry name" value="BPD_transp_1"/>
    <property type="match status" value="1"/>
</dbReference>
<evidence type="ECO:0000259" key="8">
    <source>
        <dbReference type="PROSITE" id="PS50928"/>
    </source>
</evidence>
<sequence>MSTQVTITRERRQSTLRLFMTYMIHNPPALIGFIITVVFYGWAIIEGTLQLLGMVLHNPVLGWVLLPYNPFAVKYAAAFKSPSITHLFGTDNLGRDLFSEILYGTPTEALISILVVGSAILIGGLIGMISGYFGKYVEEAGMRVTDMFLAFPAIILALAVEAAIGRGAINAAIALMVVWWPTYARLFRAETLRVKTQYFIDAAKLSGSNTMSIVFRHIFPNVLTPVISYATIDLGNVILSYSIISFLGFGVPPPYPEWGRLVSEGFQYFPAPAWWYAIIPGVIITIVVIGLALLGDGISEYITSGGITA</sequence>
<dbReference type="EMBL" id="AP026830">
    <property type="protein sequence ID" value="BDR91507.1"/>
    <property type="molecule type" value="Genomic_DNA"/>
</dbReference>
<dbReference type="SUPFAM" id="SSF161098">
    <property type="entry name" value="MetI-like"/>
    <property type="match status" value="1"/>
</dbReference>
<evidence type="ECO:0000256" key="6">
    <source>
        <dbReference type="ARBA" id="ARBA00023136"/>
    </source>
</evidence>
<accession>A0ABN6SR98</accession>
<keyword evidence="4 7" id="KW-0812">Transmembrane</keyword>
<evidence type="ECO:0000256" key="3">
    <source>
        <dbReference type="ARBA" id="ARBA00022475"/>
    </source>
</evidence>
<comment type="subcellular location">
    <subcellularLocation>
        <location evidence="1 7">Cell membrane</location>
        <topology evidence="1 7">Multi-pass membrane protein</topology>
    </subcellularLocation>
</comment>
<evidence type="ECO:0000256" key="7">
    <source>
        <dbReference type="RuleBase" id="RU363032"/>
    </source>
</evidence>
<evidence type="ECO:0000256" key="1">
    <source>
        <dbReference type="ARBA" id="ARBA00004651"/>
    </source>
</evidence>
<keyword evidence="6 7" id="KW-0472">Membrane</keyword>
<keyword evidence="2 7" id="KW-0813">Transport</keyword>
<evidence type="ECO:0000256" key="2">
    <source>
        <dbReference type="ARBA" id="ARBA00022448"/>
    </source>
</evidence>
<keyword evidence="3" id="KW-1003">Cell membrane</keyword>
<evidence type="ECO:0000256" key="5">
    <source>
        <dbReference type="ARBA" id="ARBA00022989"/>
    </source>
</evidence>
<feature type="transmembrane region" description="Helical" evidence="7">
    <location>
        <begin position="234"/>
        <end position="253"/>
    </location>
</feature>
<keyword evidence="10" id="KW-1185">Reference proteome</keyword>
<feature type="transmembrane region" description="Helical" evidence="7">
    <location>
        <begin position="273"/>
        <end position="294"/>
    </location>
</feature>
<dbReference type="InterPro" id="IPR035906">
    <property type="entry name" value="MetI-like_sf"/>
</dbReference>
<gene>
    <name evidence="9" type="ORF">Vsou_06000</name>
</gene>
<dbReference type="Proteomes" id="UP001060771">
    <property type="component" value="Chromosome"/>
</dbReference>